<keyword evidence="5" id="KW-0812">Transmembrane</keyword>
<dbReference type="InterPro" id="IPR003423">
    <property type="entry name" value="OMP_efflux"/>
</dbReference>
<dbReference type="GO" id="GO:0015288">
    <property type="term" value="F:porin activity"/>
    <property type="evidence" value="ECO:0007669"/>
    <property type="project" value="TreeGrafter"/>
</dbReference>
<name>A0A495WJ59_9BACT</name>
<evidence type="ECO:0000313" key="8">
    <source>
        <dbReference type="EMBL" id="RKT61317.1"/>
    </source>
</evidence>
<dbReference type="PANTHER" id="PTHR30026">
    <property type="entry name" value="OUTER MEMBRANE PROTEIN TOLC"/>
    <property type="match status" value="1"/>
</dbReference>
<evidence type="ECO:0000256" key="4">
    <source>
        <dbReference type="ARBA" id="ARBA00022452"/>
    </source>
</evidence>
<dbReference type="InterPro" id="IPR051906">
    <property type="entry name" value="TolC-like"/>
</dbReference>
<evidence type="ECO:0000256" key="7">
    <source>
        <dbReference type="ARBA" id="ARBA00023237"/>
    </source>
</evidence>
<dbReference type="SUPFAM" id="SSF56954">
    <property type="entry name" value="Outer membrane efflux proteins (OEP)"/>
    <property type="match status" value="1"/>
</dbReference>
<evidence type="ECO:0000313" key="9">
    <source>
        <dbReference type="Proteomes" id="UP000269493"/>
    </source>
</evidence>
<evidence type="ECO:0000256" key="5">
    <source>
        <dbReference type="ARBA" id="ARBA00022692"/>
    </source>
</evidence>
<dbReference type="Proteomes" id="UP000269493">
    <property type="component" value="Unassembled WGS sequence"/>
</dbReference>
<protein>
    <submittedName>
        <fullName evidence="8">Outer membrane protein TolC</fullName>
    </submittedName>
</protein>
<dbReference type="GO" id="GO:0009279">
    <property type="term" value="C:cell outer membrane"/>
    <property type="evidence" value="ECO:0007669"/>
    <property type="project" value="UniProtKB-SubCell"/>
</dbReference>
<dbReference type="GO" id="GO:1990281">
    <property type="term" value="C:efflux pump complex"/>
    <property type="evidence" value="ECO:0007669"/>
    <property type="project" value="TreeGrafter"/>
</dbReference>
<dbReference type="Gene3D" id="1.20.1600.10">
    <property type="entry name" value="Outer membrane efflux proteins (OEP)"/>
    <property type="match status" value="1"/>
</dbReference>
<comment type="subcellular location">
    <subcellularLocation>
        <location evidence="1">Cell outer membrane</location>
    </subcellularLocation>
</comment>
<dbReference type="EMBL" id="RBXN01000001">
    <property type="protein sequence ID" value="RKT61317.1"/>
    <property type="molecule type" value="Genomic_DNA"/>
</dbReference>
<accession>A0A495WJ59</accession>
<dbReference type="GO" id="GO:0015562">
    <property type="term" value="F:efflux transmembrane transporter activity"/>
    <property type="evidence" value="ECO:0007669"/>
    <property type="project" value="InterPro"/>
</dbReference>
<evidence type="ECO:0000256" key="3">
    <source>
        <dbReference type="ARBA" id="ARBA00022448"/>
    </source>
</evidence>
<keyword evidence="6" id="KW-0472">Membrane</keyword>
<dbReference type="Pfam" id="PF02321">
    <property type="entry name" value="OEP"/>
    <property type="match status" value="2"/>
</dbReference>
<gene>
    <name evidence="8" type="ORF">BC742_0360</name>
</gene>
<keyword evidence="3" id="KW-0813">Transport</keyword>
<dbReference type="PANTHER" id="PTHR30026:SF20">
    <property type="entry name" value="OUTER MEMBRANE PROTEIN TOLC"/>
    <property type="match status" value="1"/>
</dbReference>
<dbReference type="AlphaFoldDB" id="A0A495WJ59"/>
<evidence type="ECO:0000256" key="2">
    <source>
        <dbReference type="ARBA" id="ARBA00007613"/>
    </source>
</evidence>
<keyword evidence="7" id="KW-0998">Cell outer membrane</keyword>
<comment type="similarity">
    <text evidence="2">Belongs to the outer membrane factor (OMF) (TC 1.B.17) family.</text>
</comment>
<organism evidence="8 9">
    <name type="scientific">Coprobacter fastidiosus NSB1 = JCM 33896</name>
    <dbReference type="NCBI Taxonomy" id="1349822"/>
    <lineage>
        <taxon>Bacteria</taxon>
        <taxon>Pseudomonadati</taxon>
        <taxon>Bacteroidota</taxon>
        <taxon>Bacteroidia</taxon>
        <taxon>Bacteroidales</taxon>
        <taxon>Barnesiellaceae</taxon>
        <taxon>Coprobacter</taxon>
    </lineage>
</organism>
<evidence type="ECO:0000256" key="6">
    <source>
        <dbReference type="ARBA" id="ARBA00023136"/>
    </source>
</evidence>
<keyword evidence="9" id="KW-1185">Reference proteome</keyword>
<keyword evidence="4" id="KW-1134">Transmembrane beta strand</keyword>
<comment type="caution">
    <text evidence="8">The sequence shown here is derived from an EMBL/GenBank/DDBJ whole genome shotgun (WGS) entry which is preliminary data.</text>
</comment>
<evidence type="ECO:0000256" key="1">
    <source>
        <dbReference type="ARBA" id="ARBA00004442"/>
    </source>
</evidence>
<sequence length="470" mass="53529">MHKDKFIRTRISMKKDIYLRQVGMTLLLTFAIVYKAGAQEQSRSLTLDLDKAIEIALSENPTIKVADIEITRKDYSRKGAIGNLFPTITASGDYSRTLKKQVMYMDMDIPGMDNGMKVGQDNSYSMGFNFQLPIVAPTFWKNIQLSKADIEQTLESARASRLSLVDQVKKAYYNVMMSEDSYQVLKESYDNACLNAKDFRNKYEHGVASEYDVLRAEVQVRTLEPGLLQAENGVKLSKVNLKVLLGLDMNIEVTPANKLSDYEADMYEQALNIDTSLQNNTNLKQLDLQADYLKKALVVQKMSWYPTLTATGLYNWTSMSNGPIFKDFRWNPYSMIGLTLSIPIFQGGSRYYKVKDAQLTVNQMKFRRQDLVRNLQMQSISYIDNIQKSIKQIASNKEGVRQAEKAYSIMQKKFEIGAATFIEVNDANVALTNARLSYYQAIHDYLAAKSDLEQVTGNVDLSKYMKDQQN</sequence>
<reference evidence="8 9" key="1">
    <citation type="submission" date="2018-10" db="EMBL/GenBank/DDBJ databases">
        <title>Genomic Encyclopedia of Archaeal and Bacterial Type Strains, Phase II (KMG-II): from individual species to whole genera.</title>
        <authorList>
            <person name="Goeker M."/>
        </authorList>
    </citation>
    <scope>NUCLEOTIDE SEQUENCE [LARGE SCALE GENOMIC DNA]</scope>
    <source>
        <strain evidence="8 9">NSB1</strain>
    </source>
</reference>
<proteinExistence type="inferred from homology"/>